<dbReference type="Proteomes" id="UP000036513">
    <property type="component" value="Unassembled WGS sequence"/>
</dbReference>
<dbReference type="AlphaFoldDB" id="A0A0J6VFJ2"/>
<evidence type="ECO:0000313" key="2">
    <source>
        <dbReference type="Proteomes" id="UP000036513"/>
    </source>
</evidence>
<name>A0A0J6VFJ2_9MYCO</name>
<sequence>MHEALLASHNGVFYTFSFESIEGVQNWVRERDIEALTSSCGRFDFWTSPLLRRGTLQPINRAATKILVGATRFSGADVPVLRGPIVITSHDQAGDIIGLTPEQIIQLIELSYRLPRQRDVWALEWRLGRLDRAELRQARRESRRGRGSFAVSGAA</sequence>
<proteinExistence type="predicted"/>
<reference evidence="1 2" key="1">
    <citation type="journal article" date="2015" name="Genome Biol. Evol.">
        <title>Characterization of Three Mycobacterium spp. with Potential Use in Bioremediation by Genome Sequencing and Comparative Genomics.</title>
        <authorList>
            <person name="Das S."/>
            <person name="Pettersson B.M."/>
            <person name="Behra P.R."/>
            <person name="Ramesh M."/>
            <person name="Dasgupta S."/>
            <person name="Bhattacharya A."/>
            <person name="Kirsebom L.A."/>
        </authorList>
    </citation>
    <scope>NUCLEOTIDE SEQUENCE [LARGE SCALE GENOMIC DNA]</scope>
    <source>
        <strain evidence="1 2">DSM 43826</strain>
    </source>
</reference>
<comment type="caution">
    <text evidence="1">The sequence shown here is derived from an EMBL/GenBank/DDBJ whole genome shotgun (WGS) entry which is preliminary data.</text>
</comment>
<organism evidence="1 2">
    <name type="scientific">Mycolicibacterium chlorophenolicum</name>
    <dbReference type="NCBI Taxonomy" id="37916"/>
    <lineage>
        <taxon>Bacteria</taxon>
        <taxon>Bacillati</taxon>
        <taxon>Actinomycetota</taxon>
        <taxon>Actinomycetes</taxon>
        <taxon>Mycobacteriales</taxon>
        <taxon>Mycobacteriaceae</taxon>
        <taxon>Mycolicibacterium</taxon>
    </lineage>
</organism>
<protein>
    <submittedName>
        <fullName evidence="1">Uncharacterized protein</fullName>
    </submittedName>
</protein>
<evidence type="ECO:0000313" key="1">
    <source>
        <dbReference type="EMBL" id="KMO69785.1"/>
    </source>
</evidence>
<accession>A0A0J6VFJ2</accession>
<dbReference type="EMBL" id="JYNL01000065">
    <property type="protein sequence ID" value="KMO69785.1"/>
    <property type="molecule type" value="Genomic_DNA"/>
</dbReference>
<keyword evidence="2" id="KW-1185">Reference proteome</keyword>
<dbReference type="PATRIC" id="fig|37916.4.peg.5917"/>
<gene>
    <name evidence="1" type="ORF">MCHLDSM_05897</name>
</gene>
<dbReference type="RefSeq" id="WP_053083108.1">
    <property type="nucleotide sequence ID" value="NZ_JYNL01000065.1"/>
</dbReference>